<dbReference type="WBParaSite" id="SSTP_0000700600.1">
    <property type="protein sequence ID" value="SSTP_0000700600.1"/>
    <property type="gene ID" value="SSTP_0000700600"/>
</dbReference>
<dbReference type="AlphaFoldDB" id="A0A0K0EBY8"/>
<evidence type="ECO:0000313" key="1">
    <source>
        <dbReference type="WBParaSite" id="SSTP_0000700600.1"/>
    </source>
</evidence>
<reference evidence="1" key="1">
    <citation type="submission" date="2015-08" db="UniProtKB">
        <authorList>
            <consortium name="WormBaseParasite"/>
        </authorList>
    </citation>
    <scope>IDENTIFICATION</scope>
</reference>
<protein>
    <submittedName>
        <fullName evidence="1">Uncharacterized protein</fullName>
    </submittedName>
</protein>
<proteinExistence type="predicted"/>
<name>A0A0K0EBY8_STRER</name>
<sequence>MMKSYKAIWKNSRAVFNSKKIKILAAFLYSGVRIVIADEKNEYMKYIYNDINNCLLNMSKGGRKINVRMFEIEGIAPLWVENQELISAIKFIPRL</sequence>
<accession>A0A0K0EBY8</accession>
<organism evidence="1">
    <name type="scientific">Strongyloides stercoralis</name>
    <name type="common">Threadworm</name>
    <dbReference type="NCBI Taxonomy" id="6248"/>
    <lineage>
        <taxon>Eukaryota</taxon>
        <taxon>Metazoa</taxon>
        <taxon>Ecdysozoa</taxon>
        <taxon>Nematoda</taxon>
        <taxon>Chromadorea</taxon>
        <taxon>Rhabditida</taxon>
        <taxon>Tylenchina</taxon>
        <taxon>Panagrolaimomorpha</taxon>
        <taxon>Strongyloidoidea</taxon>
        <taxon>Strongyloididae</taxon>
        <taxon>Strongyloides</taxon>
    </lineage>
</organism>